<protein>
    <recommendedName>
        <fullName evidence="1">DUF6457 domain-containing protein</fullName>
    </recommendedName>
</protein>
<dbReference type="EMBL" id="CADCTB010000173">
    <property type="protein sequence ID" value="CAA9262369.1"/>
    <property type="molecule type" value="Genomic_DNA"/>
</dbReference>
<dbReference type="AlphaFoldDB" id="A0A6J4IW23"/>
<evidence type="ECO:0000259" key="1">
    <source>
        <dbReference type="Pfam" id="PF20058"/>
    </source>
</evidence>
<proteinExistence type="predicted"/>
<gene>
    <name evidence="2" type="ORF">AVDCRST_MAG10-2823</name>
</gene>
<reference evidence="2" key="1">
    <citation type="submission" date="2020-02" db="EMBL/GenBank/DDBJ databases">
        <authorList>
            <person name="Meier V. D."/>
        </authorList>
    </citation>
    <scope>NUCLEOTIDE SEQUENCE</scope>
    <source>
        <strain evidence="2">AVDCRST_MAG10</strain>
    </source>
</reference>
<accession>A0A6J4IW23</accession>
<feature type="domain" description="DUF6457" evidence="1">
    <location>
        <begin position="9"/>
        <end position="79"/>
    </location>
</feature>
<organism evidence="2">
    <name type="scientific">uncultured Acidimicrobiales bacterium</name>
    <dbReference type="NCBI Taxonomy" id="310071"/>
    <lineage>
        <taxon>Bacteria</taxon>
        <taxon>Bacillati</taxon>
        <taxon>Actinomycetota</taxon>
        <taxon>Acidimicrobiia</taxon>
        <taxon>Acidimicrobiales</taxon>
        <taxon>environmental samples</taxon>
    </lineage>
</organism>
<dbReference type="InterPro" id="IPR045598">
    <property type="entry name" value="DUF6457"/>
</dbReference>
<sequence length="92" mass="9677">MGMTANYPDQYAEALALQLTPLELEAVLDLARVVAHGSERHFAPLSTYLAGQFVAELVRTGVPREEALAEAIAIAERTLGGESSPNGSPPAS</sequence>
<evidence type="ECO:0000313" key="2">
    <source>
        <dbReference type="EMBL" id="CAA9262369.1"/>
    </source>
</evidence>
<name>A0A6J4IW23_9ACTN</name>
<dbReference type="Pfam" id="PF20058">
    <property type="entry name" value="DUF6457"/>
    <property type="match status" value="1"/>
</dbReference>